<protein>
    <submittedName>
        <fullName evidence="5">Uncharacterized protein</fullName>
    </submittedName>
</protein>
<keyword evidence="6" id="KW-1185">Reference proteome</keyword>
<evidence type="ECO:0000259" key="4">
    <source>
        <dbReference type="Pfam" id="PF13579"/>
    </source>
</evidence>
<evidence type="ECO:0000259" key="3">
    <source>
        <dbReference type="Pfam" id="PF00534"/>
    </source>
</evidence>
<evidence type="ECO:0000313" key="5">
    <source>
        <dbReference type="EMBL" id="ANP71458.1"/>
    </source>
</evidence>
<dbReference type="Pfam" id="PF00534">
    <property type="entry name" value="Glycos_transf_1"/>
    <property type="match status" value="1"/>
</dbReference>
<evidence type="ECO:0000256" key="1">
    <source>
        <dbReference type="ARBA" id="ARBA00022676"/>
    </source>
</evidence>
<dbReference type="SUPFAM" id="SSF53756">
    <property type="entry name" value="UDP-Glycosyltransferase/glycogen phosphorylase"/>
    <property type="match status" value="1"/>
</dbReference>
<dbReference type="Pfam" id="PF13579">
    <property type="entry name" value="Glyco_trans_4_4"/>
    <property type="match status" value="1"/>
</dbReference>
<dbReference type="RefSeq" id="WP_084020584.1">
    <property type="nucleotide sequence ID" value="NZ_CP016282.1"/>
</dbReference>
<feature type="domain" description="Glycosyl transferase family 1" evidence="3">
    <location>
        <begin position="192"/>
        <end position="345"/>
    </location>
</feature>
<dbReference type="Gene3D" id="3.40.50.2000">
    <property type="entry name" value="Glycogen Phosphorylase B"/>
    <property type="match status" value="2"/>
</dbReference>
<organism evidence="5 6">
    <name type="scientific">Cryobacterium arcticum</name>
    <dbReference type="NCBI Taxonomy" id="670052"/>
    <lineage>
        <taxon>Bacteria</taxon>
        <taxon>Bacillati</taxon>
        <taxon>Actinomycetota</taxon>
        <taxon>Actinomycetes</taxon>
        <taxon>Micrococcales</taxon>
        <taxon>Microbacteriaceae</taxon>
        <taxon>Cryobacterium</taxon>
    </lineage>
</organism>
<accession>A0A1B1BFW1</accession>
<gene>
    <name evidence="5" type="ORF">PA27867_0487</name>
</gene>
<sequence length="379" mass="40426">MKILRTVPLVSASGRYGGPSDSSIAQARLLSLDGNDVTLAAGFFIGDKPDYPRDQVTYRLFPVKSLFPAPGFTTVGSVGGVRALLHEVRAAEIIHVTYSREFLPLATVVLALMMRKPLVLQPHGMLTARTGRLHHIVDTVTRPLFRRASAVIALTSQEADALSRWVGTGMPECFHVGNPRIDEAPTNQTGSSQENEALFLARLEPRKRLVDFAEAAVLAEASGSLTSYRIVGPDQGDLQNIEGILNSAALLAYEGAVPASEVAGRLSSTGVFVLPSFQEPWGNVLVLALSMGIPVVVTRSAALATVIELYGAGKIVDDGAPSQIAAAVSALLDEPEAYKQASRAALSLSSDLFDDSAIREELGRAYAFAINTAKKHQRP</sequence>
<dbReference type="EMBL" id="CP016282">
    <property type="protein sequence ID" value="ANP71458.1"/>
    <property type="molecule type" value="Genomic_DNA"/>
</dbReference>
<dbReference type="KEGG" id="cart:PA27867_0487"/>
<dbReference type="PANTHER" id="PTHR12526">
    <property type="entry name" value="GLYCOSYLTRANSFERASE"/>
    <property type="match status" value="1"/>
</dbReference>
<dbReference type="AlphaFoldDB" id="A0A1B1BFW1"/>
<dbReference type="InterPro" id="IPR001296">
    <property type="entry name" value="Glyco_trans_1"/>
</dbReference>
<proteinExistence type="predicted"/>
<evidence type="ECO:0000256" key="2">
    <source>
        <dbReference type="ARBA" id="ARBA00022679"/>
    </source>
</evidence>
<reference evidence="5 6" key="1">
    <citation type="submission" date="2016-06" db="EMBL/GenBank/DDBJ databases">
        <title>Genome sequencing of Cryobacterium arcticum PAMC 27867.</title>
        <authorList>
            <person name="Lee J."/>
            <person name="Kim O.-S."/>
        </authorList>
    </citation>
    <scope>NUCLEOTIDE SEQUENCE [LARGE SCALE GENOMIC DNA]</scope>
    <source>
        <strain evidence="5 6">PAMC 27867</strain>
    </source>
</reference>
<evidence type="ECO:0000313" key="6">
    <source>
        <dbReference type="Proteomes" id="UP000092582"/>
    </source>
</evidence>
<name>A0A1B1BFW1_9MICO</name>
<dbReference type="InterPro" id="IPR028098">
    <property type="entry name" value="Glyco_trans_4-like_N"/>
</dbReference>
<dbReference type="GO" id="GO:0016757">
    <property type="term" value="F:glycosyltransferase activity"/>
    <property type="evidence" value="ECO:0007669"/>
    <property type="project" value="UniProtKB-KW"/>
</dbReference>
<dbReference type="Proteomes" id="UP000092582">
    <property type="component" value="Chromosome 1"/>
</dbReference>
<keyword evidence="2" id="KW-0808">Transferase</keyword>
<dbReference type="OrthoDB" id="4316343at2"/>
<dbReference type="STRING" id="670052.PA27867_0487"/>
<feature type="domain" description="Glycosyltransferase subfamily 4-like N-terminal" evidence="4">
    <location>
        <begin position="27"/>
        <end position="166"/>
    </location>
</feature>
<keyword evidence="1" id="KW-0328">Glycosyltransferase</keyword>